<dbReference type="SUPFAM" id="SSF47413">
    <property type="entry name" value="lambda repressor-like DNA-binding domains"/>
    <property type="match status" value="1"/>
</dbReference>
<accession>X1HRE8</accession>
<dbReference type="EMBL" id="BARU01021551">
    <property type="protein sequence ID" value="GAH47863.1"/>
    <property type="molecule type" value="Genomic_DNA"/>
</dbReference>
<dbReference type="PROSITE" id="PS50932">
    <property type="entry name" value="HTH_LACI_2"/>
    <property type="match status" value="1"/>
</dbReference>
<dbReference type="Gene3D" id="1.10.260.40">
    <property type="entry name" value="lambda repressor-like DNA-binding domains"/>
    <property type="match status" value="1"/>
</dbReference>
<dbReference type="GO" id="GO:0000976">
    <property type="term" value="F:transcription cis-regulatory region binding"/>
    <property type="evidence" value="ECO:0007669"/>
    <property type="project" value="TreeGrafter"/>
</dbReference>
<dbReference type="PROSITE" id="PS00356">
    <property type="entry name" value="HTH_LACI_1"/>
    <property type="match status" value="1"/>
</dbReference>
<dbReference type="Pfam" id="PF00356">
    <property type="entry name" value="LacI"/>
    <property type="match status" value="1"/>
</dbReference>
<dbReference type="PANTHER" id="PTHR30146">
    <property type="entry name" value="LACI-RELATED TRANSCRIPTIONAL REPRESSOR"/>
    <property type="match status" value="1"/>
</dbReference>
<evidence type="ECO:0000256" key="3">
    <source>
        <dbReference type="ARBA" id="ARBA00023163"/>
    </source>
</evidence>
<feature type="domain" description="HTH lacI-type" evidence="4">
    <location>
        <begin position="7"/>
        <end position="61"/>
    </location>
</feature>
<organism evidence="5">
    <name type="scientific">marine sediment metagenome</name>
    <dbReference type="NCBI Taxonomy" id="412755"/>
    <lineage>
        <taxon>unclassified sequences</taxon>
        <taxon>metagenomes</taxon>
        <taxon>ecological metagenomes</taxon>
    </lineage>
</organism>
<name>X1HRE8_9ZZZZ</name>
<keyword evidence="2" id="KW-0238">DNA-binding</keyword>
<dbReference type="PRINTS" id="PR00036">
    <property type="entry name" value="HTHLACI"/>
</dbReference>
<evidence type="ECO:0000256" key="2">
    <source>
        <dbReference type="ARBA" id="ARBA00023125"/>
    </source>
</evidence>
<dbReference type="InterPro" id="IPR010982">
    <property type="entry name" value="Lambda_DNA-bd_dom_sf"/>
</dbReference>
<dbReference type="PANTHER" id="PTHR30146:SF109">
    <property type="entry name" value="HTH-TYPE TRANSCRIPTIONAL REGULATOR GALS"/>
    <property type="match status" value="1"/>
</dbReference>
<dbReference type="InterPro" id="IPR000843">
    <property type="entry name" value="HTH_LacI"/>
</dbReference>
<dbReference type="AlphaFoldDB" id="X1HRE8"/>
<proteinExistence type="predicted"/>
<gene>
    <name evidence="5" type="ORF">S03H2_35261</name>
</gene>
<dbReference type="SMART" id="SM00354">
    <property type="entry name" value="HTH_LACI"/>
    <property type="match status" value="1"/>
</dbReference>
<protein>
    <recommendedName>
        <fullName evidence="4">HTH lacI-type domain-containing protein</fullName>
    </recommendedName>
</protein>
<dbReference type="CDD" id="cd01392">
    <property type="entry name" value="HTH_LacI"/>
    <property type="match status" value="1"/>
</dbReference>
<keyword evidence="1" id="KW-0805">Transcription regulation</keyword>
<comment type="caution">
    <text evidence="5">The sequence shown here is derived from an EMBL/GenBank/DDBJ whole genome shotgun (WGS) entry which is preliminary data.</text>
</comment>
<evidence type="ECO:0000313" key="5">
    <source>
        <dbReference type="EMBL" id="GAH47863.1"/>
    </source>
</evidence>
<reference evidence="5" key="1">
    <citation type="journal article" date="2014" name="Front. Microbiol.">
        <title>High frequency of phylogenetically diverse reductive dehalogenase-homologous genes in deep subseafloor sedimentary metagenomes.</title>
        <authorList>
            <person name="Kawai M."/>
            <person name="Futagami T."/>
            <person name="Toyoda A."/>
            <person name="Takaki Y."/>
            <person name="Nishi S."/>
            <person name="Hori S."/>
            <person name="Arai W."/>
            <person name="Tsubouchi T."/>
            <person name="Morono Y."/>
            <person name="Uchiyama I."/>
            <person name="Ito T."/>
            <person name="Fujiyama A."/>
            <person name="Inagaki F."/>
            <person name="Takami H."/>
        </authorList>
    </citation>
    <scope>NUCLEOTIDE SEQUENCE</scope>
    <source>
        <strain evidence="5">Expedition CK06-06</strain>
    </source>
</reference>
<sequence length="66" mass="7324">MINIGRVKIKEVAKKAGVGVGTVSRVLNKREHVSSATKERVIEVIKELDYQPHAIARSLSSKKQIQ</sequence>
<evidence type="ECO:0000259" key="4">
    <source>
        <dbReference type="PROSITE" id="PS50932"/>
    </source>
</evidence>
<keyword evidence="3" id="KW-0804">Transcription</keyword>
<dbReference type="GO" id="GO:0003700">
    <property type="term" value="F:DNA-binding transcription factor activity"/>
    <property type="evidence" value="ECO:0007669"/>
    <property type="project" value="TreeGrafter"/>
</dbReference>
<evidence type="ECO:0000256" key="1">
    <source>
        <dbReference type="ARBA" id="ARBA00023015"/>
    </source>
</evidence>